<evidence type="ECO:0000256" key="5">
    <source>
        <dbReference type="SAM" id="SignalP"/>
    </source>
</evidence>
<comment type="subcellular location">
    <subcellularLocation>
        <location evidence="1">Cell envelope</location>
    </subcellularLocation>
</comment>
<feature type="chain" id="PRO_5039514340" evidence="5">
    <location>
        <begin position="21"/>
        <end position="356"/>
    </location>
</feature>
<dbReference type="Proteomes" id="UP000001662">
    <property type="component" value="Chromosome"/>
</dbReference>
<evidence type="ECO:0000256" key="1">
    <source>
        <dbReference type="ARBA" id="ARBA00004196"/>
    </source>
</evidence>
<gene>
    <name evidence="7" type="ordered locus">Closa_1200</name>
</gene>
<dbReference type="RefSeq" id="WP_013271902.1">
    <property type="nucleotide sequence ID" value="NC_014376.1"/>
</dbReference>
<accession>D9R855</accession>
<dbReference type="GO" id="GO:0030246">
    <property type="term" value="F:carbohydrate binding"/>
    <property type="evidence" value="ECO:0007669"/>
    <property type="project" value="UniProtKB-ARBA"/>
</dbReference>
<dbReference type="Pfam" id="PF13407">
    <property type="entry name" value="Peripla_BP_4"/>
    <property type="match status" value="1"/>
</dbReference>
<dbReference type="PANTHER" id="PTHR46847:SF1">
    <property type="entry name" value="D-ALLOSE-BINDING PERIPLASMIC PROTEIN-RELATED"/>
    <property type="match status" value="1"/>
</dbReference>
<dbReference type="eggNOG" id="COG1879">
    <property type="taxonomic scope" value="Bacteria"/>
</dbReference>
<dbReference type="SUPFAM" id="SSF53822">
    <property type="entry name" value="Periplasmic binding protein-like I"/>
    <property type="match status" value="1"/>
</dbReference>
<dbReference type="PROSITE" id="PS51257">
    <property type="entry name" value="PROKAR_LIPOPROTEIN"/>
    <property type="match status" value="1"/>
</dbReference>
<feature type="signal peptide" evidence="5">
    <location>
        <begin position="1"/>
        <end position="20"/>
    </location>
</feature>
<evidence type="ECO:0000313" key="8">
    <source>
        <dbReference type="Proteomes" id="UP000001662"/>
    </source>
</evidence>
<dbReference type="PANTHER" id="PTHR46847">
    <property type="entry name" value="D-ALLOSE-BINDING PERIPLASMIC PROTEIN-RELATED"/>
    <property type="match status" value="1"/>
</dbReference>
<feature type="compositionally biased region" description="Low complexity" evidence="4">
    <location>
        <begin position="30"/>
        <end position="41"/>
    </location>
</feature>
<evidence type="ECO:0000259" key="6">
    <source>
        <dbReference type="Pfam" id="PF13407"/>
    </source>
</evidence>
<dbReference type="STRING" id="610130.Closa_1200"/>
<dbReference type="InterPro" id="IPR028082">
    <property type="entry name" value="Peripla_BP_I"/>
</dbReference>
<feature type="region of interest" description="Disordered" evidence="4">
    <location>
        <begin position="21"/>
        <end position="54"/>
    </location>
</feature>
<organism evidence="7 8">
    <name type="scientific">Lacrimispora saccharolytica (strain ATCC 35040 / DSM 2544 / NRCC 2533 / WM1)</name>
    <name type="common">Clostridium saccharolyticum</name>
    <dbReference type="NCBI Taxonomy" id="610130"/>
    <lineage>
        <taxon>Bacteria</taxon>
        <taxon>Bacillati</taxon>
        <taxon>Bacillota</taxon>
        <taxon>Clostridia</taxon>
        <taxon>Lachnospirales</taxon>
        <taxon>Lachnospiraceae</taxon>
        <taxon>Lacrimispora</taxon>
    </lineage>
</organism>
<evidence type="ECO:0000256" key="4">
    <source>
        <dbReference type="SAM" id="MobiDB-lite"/>
    </source>
</evidence>
<feature type="domain" description="Periplasmic binding protein" evidence="6">
    <location>
        <begin position="61"/>
        <end position="325"/>
    </location>
</feature>
<name>D9R855_LACSW</name>
<evidence type="ECO:0000313" key="7">
    <source>
        <dbReference type="EMBL" id="ADL03807.1"/>
    </source>
</evidence>
<sequence>MKKRILAMMMAVTMAGTLTACGGSSSTKSTEAAQPATTTKAEAAESEKPVEPEAKSGPYKITVIIKATDSSYWQTVLLGAQAAAAESNGEIEVTTAGPASETGIDEQVTILENAISSKPDGIVIASISSEATVPAVEEAVAAGIPVVTVDNKLATDAYTQHLATDHYAAASTAAEKMVEQWKEAGIDPSGKKVAVISADSGSAVNQARCEGFADKVKELVPDITMIETQYCDNDIAKAQDAVDNLILANQDLIGIFGDNNHMGDGIANSIAQNEKSGSILAYAFDSDDTEIEAIKSGALTGIVVQDPYGMGYEGVRSVIASLKGKSVEHDVVAATTLVTKDNLDVPEVQKLLYPGK</sequence>
<dbReference type="PaxDb" id="610130-Closa_1200"/>
<dbReference type="AlphaFoldDB" id="D9R855"/>
<evidence type="ECO:0000256" key="3">
    <source>
        <dbReference type="ARBA" id="ARBA00022729"/>
    </source>
</evidence>
<feature type="compositionally biased region" description="Basic and acidic residues" evidence="4">
    <location>
        <begin position="42"/>
        <end position="54"/>
    </location>
</feature>
<dbReference type="InterPro" id="IPR025997">
    <property type="entry name" value="SBP_2_dom"/>
</dbReference>
<dbReference type="EMBL" id="CP002109">
    <property type="protein sequence ID" value="ADL03807.1"/>
    <property type="molecule type" value="Genomic_DNA"/>
</dbReference>
<reference evidence="7" key="1">
    <citation type="submission" date="2010-07" db="EMBL/GenBank/DDBJ databases">
        <title>Complete sequence of Clostridium saccharolyticum WM1.</title>
        <authorList>
            <consortium name="US DOE Joint Genome Institute"/>
            <person name="Lucas S."/>
            <person name="Copeland A."/>
            <person name="Lapidus A."/>
            <person name="Cheng J.-F."/>
            <person name="Bruce D."/>
            <person name="Goodwin L."/>
            <person name="Pitluck S."/>
            <person name="Chertkov O."/>
            <person name="Detter J.C."/>
            <person name="Han C."/>
            <person name="Tapia R."/>
            <person name="Land M."/>
            <person name="Hauser L."/>
            <person name="Chang Y.-J."/>
            <person name="Jeffries C."/>
            <person name="Kyrpides N."/>
            <person name="Ivanova N."/>
            <person name="Mikhailova N."/>
            <person name="Mouttaki H."/>
            <person name="Lin L."/>
            <person name="Zhou J."/>
            <person name="Hemme C.L."/>
            <person name="Woyke T."/>
        </authorList>
    </citation>
    <scope>NUCLEOTIDE SEQUENCE [LARGE SCALE GENOMIC DNA]</scope>
    <source>
        <strain evidence="7">WM1</strain>
    </source>
</reference>
<comment type="similarity">
    <text evidence="2">Belongs to the bacterial solute-binding protein 2 family.</text>
</comment>
<evidence type="ECO:0000256" key="2">
    <source>
        <dbReference type="ARBA" id="ARBA00007639"/>
    </source>
</evidence>
<dbReference type="CDD" id="cd20008">
    <property type="entry name" value="PBP1_ABC_sugar_binding-like"/>
    <property type="match status" value="1"/>
</dbReference>
<dbReference type="KEGG" id="csh:Closa_1200"/>
<dbReference type="OrthoDB" id="569491at2"/>
<proteinExistence type="inferred from homology"/>
<protein>
    <submittedName>
        <fullName evidence="7">Periplasmic binding protein/LacI transcriptional regulator</fullName>
    </submittedName>
</protein>
<dbReference type="GO" id="GO:0030313">
    <property type="term" value="C:cell envelope"/>
    <property type="evidence" value="ECO:0007669"/>
    <property type="project" value="UniProtKB-SubCell"/>
</dbReference>
<dbReference type="HOGENOM" id="CLU_037628_3_3_9"/>
<keyword evidence="8" id="KW-1185">Reference proteome</keyword>
<keyword evidence="3 5" id="KW-0732">Signal</keyword>
<dbReference type="Gene3D" id="3.40.50.2300">
    <property type="match status" value="2"/>
</dbReference>